<dbReference type="Proteomes" id="UP001154282">
    <property type="component" value="Unassembled WGS sequence"/>
</dbReference>
<reference evidence="1" key="1">
    <citation type="submission" date="2022-08" db="EMBL/GenBank/DDBJ databases">
        <authorList>
            <person name="Gutierrez-Valencia J."/>
        </authorList>
    </citation>
    <scope>NUCLEOTIDE SEQUENCE</scope>
</reference>
<comment type="caution">
    <text evidence="1">The sequence shown here is derived from an EMBL/GenBank/DDBJ whole genome shotgun (WGS) entry which is preliminary data.</text>
</comment>
<proteinExistence type="predicted"/>
<accession>A0AAV0IQG7</accession>
<dbReference type="AlphaFoldDB" id="A0AAV0IQG7"/>
<evidence type="ECO:0000313" key="2">
    <source>
        <dbReference type="Proteomes" id="UP001154282"/>
    </source>
</evidence>
<organism evidence="1 2">
    <name type="scientific">Linum tenue</name>
    <dbReference type="NCBI Taxonomy" id="586396"/>
    <lineage>
        <taxon>Eukaryota</taxon>
        <taxon>Viridiplantae</taxon>
        <taxon>Streptophyta</taxon>
        <taxon>Embryophyta</taxon>
        <taxon>Tracheophyta</taxon>
        <taxon>Spermatophyta</taxon>
        <taxon>Magnoliopsida</taxon>
        <taxon>eudicotyledons</taxon>
        <taxon>Gunneridae</taxon>
        <taxon>Pentapetalae</taxon>
        <taxon>rosids</taxon>
        <taxon>fabids</taxon>
        <taxon>Malpighiales</taxon>
        <taxon>Linaceae</taxon>
        <taxon>Linum</taxon>
    </lineage>
</organism>
<keyword evidence="2" id="KW-1185">Reference proteome</keyword>
<evidence type="ECO:0000313" key="1">
    <source>
        <dbReference type="EMBL" id="CAI0399723.1"/>
    </source>
</evidence>
<gene>
    <name evidence="1" type="ORF">LITE_LOCUS10438</name>
</gene>
<sequence length="56" mass="5858">MEIAMETLAALRLSEGDSGDPSSDGEAHDARRLSGLATAFLGEPLPSERKALLICS</sequence>
<protein>
    <submittedName>
        <fullName evidence="1">Uncharacterized protein</fullName>
    </submittedName>
</protein>
<name>A0AAV0IQG7_9ROSI</name>
<dbReference type="EMBL" id="CAMGYJ010000004">
    <property type="protein sequence ID" value="CAI0399723.1"/>
    <property type="molecule type" value="Genomic_DNA"/>
</dbReference>